<evidence type="ECO:0000256" key="3">
    <source>
        <dbReference type="ARBA" id="ARBA00022723"/>
    </source>
</evidence>
<sequence length="513" mass="57937">MNMNTGNVCLAALGLVLGLLFVTEVNGQPPREYAPRNKAYTEDSEPLKEALRKQLAWELRSLDRTGRSKAVVDAVRESFRRNTKGLLRMVDNRAFLKNDTLQYWVDTVMSTVAIRNAVPRMPVRTLILRAPVANAICFSEGTFVVTTGLLAGIRTEDELAFALAHELAHYSLEHARKSAFYKAEKKVAKKLQKTTTKILSDDDAIQENLDTLRSLVYTISRYSRRDELQADSLGLMYMKKAGYRPEAAYTALLLLDSVGQSPERLGLRLFEPFQIKSYPFQDYWLAPRPSMYSSRREGPIFAADSVLSHPEAAARLAALPWQYVVGTAPDAPAYVRSTIALAEFKNVEAAINTTALDYALLQALRLKHAYPQHDYPTAAISRILLQLVRLRGSVSHVKFVPAYVQYYSQELRMVNTFLHNLQIGELGELAFNFLNNRDNFNPASREHYFLLWHICDLTGRPEVAGKVKANYVTRFGKDDVYSKLKSGPMNAPLGGPLQELWSGEYRFPHAHRD</sequence>
<gene>
    <name evidence="8" type="ORF">KK062_28805</name>
</gene>
<dbReference type="CDD" id="cd07324">
    <property type="entry name" value="M48C_Oma1-like"/>
    <property type="match status" value="1"/>
</dbReference>
<keyword evidence="3" id="KW-0479">Metal-binding</keyword>
<dbReference type="AlphaFoldDB" id="A0AAP2E5A9"/>
<protein>
    <submittedName>
        <fullName evidence="8">M48 family metallopeptidase</fullName>
    </submittedName>
</protein>
<dbReference type="GO" id="GO:0046872">
    <property type="term" value="F:metal ion binding"/>
    <property type="evidence" value="ECO:0007669"/>
    <property type="project" value="UniProtKB-KW"/>
</dbReference>
<dbReference type="EMBL" id="JAHESE010000057">
    <property type="protein sequence ID" value="MBT1712277.1"/>
    <property type="molecule type" value="Genomic_DNA"/>
</dbReference>
<evidence type="ECO:0000256" key="1">
    <source>
        <dbReference type="ARBA" id="ARBA00001947"/>
    </source>
</evidence>
<dbReference type="GO" id="GO:0051603">
    <property type="term" value="P:proteolysis involved in protein catabolic process"/>
    <property type="evidence" value="ECO:0007669"/>
    <property type="project" value="TreeGrafter"/>
</dbReference>
<comment type="caution">
    <text evidence="8">The sequence shown here is derived from an EMBL/GenBank/DDBJ whole genome shotgun (WGS) entry which is preliminary data.</text>
</comment>
<keyword evidence="5" id="KW-0862">Zinc</keyword>
<reference evidence="8 9" key="1">
    <citation type="submission" date="2021-05" db="EMBL/GenBank/DDBJ databases">
        <title>A Polyphasic approach of four new species of the genus Ohtaekwangia: Ohtaekwangia histidinii sp. nov., Ohtaekwangia cretensis sp. nov., Ohtaekwangia indiensis sp. nov., Ohtaekwangia reichenbachii sp. nov. from diverse environment.</title>
        <authorList>
            <person name="Octaviana S."/>
        </authorList>
    </citation>
    <scope>NUCLEOTIDE SEQUENCE [LARGE SCALE GENOMIC DNA]</scope>
    <source>
        <strain evidence="8 9">PWU5</strain>
    </source>
</reference>
<keyword evidence="9" id="KW-1185">Reference proteome</keyword>
<dbReference type="RefSeq" id="WP_254087843.1">
    <property type="nucleotide sequence ID" value="NZ_JAHESE010000057.1"/>
</dbReference>
<dbReference type="InterPro" id="IPR051156">
    <property type="entry name" value="Mito/Outer_Membr_Metalloprot"/>
</dbReference>
<organism evidence="8 9">
    <name type="scientific">Dawidia cretensis</name>
    <dbReference type="NCBI Taxonomy" id="2782350"/>
    <lineage>
        <taxon>Bacteria</taxon>
        <taxon>Pseudomonadati</taxon>
        <taxon>Bacteroidota</taxon>
        <taxon>Cytophagia</taxon>
        <taxon>Cytophagales</taxon>
        <taxon>Chryseotaleaceae</taxon>
        <taxon>Dawidia</taxon>
    </lineage>
</organism>
<proteinExistence type="predicted"/>
<evidence type="ECO:0000256" key="6">
    <source>
        <dbReference type="ARBA" id="ARBA00023049"/>
    </source>
</evidence>
<dbReference type="Gene3D" id="3.30.2010.10">
    <property type="entry name" value="Metalloproteases ('zincins'), catalytic domain"/>
    <property type="match status" value="1"/>
</dbReference>
<evidence type="ECO:0000313" key="8">
    <source>
        <dbReference type="EMBL" id="MBT1712277.1"/>
    </source>
</evidence>
<accession>A0AAP2E5A9</accession>
<dbReference type="PANTHER" id="PTHR22726">
    <property type="entry name" value="METALLOENDOPEPTIDASE OMA1"/>
    <property type="match status" value="1"/>
</dbReference>
<evidence type="ECO:0000256" key="4">
    <source>
        <dbReference type="ARBA" id="ARBA00022801"/>
    </source>
</evidence>
<dbReference type="Pfam" id="PF01435">
    <property type="entry name" value="Peptidase_M48"/>
    <property type="match status" value="1"/>
</dbReference>
<evidence type="ECO:0000259" key="7">
    <source>
        <dbReference type="Pfam" id="PF01435"/>
    </source>
</evidence>
<evidence type="ECO:0000256" key="2">
    <source>
        <dbReference type="ARBA" id="ARBA00022670"/>
    </source>
</evidence>
<comment type="cofactor">
    <cofactor evidence="1">
        <name>Zn(2+)</name>
        <dbReference type="ChEBI" id="CHEBI:29105"/>
    </cofactor>
</comment>
<feature type="domain" description="Peptidase M48" evidence="7">
    <location>
        <begin position="102"/>
        <end position="319"/>
    </location>
</feature>
<keyword evidence="2" id="KW-0645">Protease</keyword>
<dbReference type="GO" id="GO:0004222">
    <property type="term" value="F:metalloendopeptidase activity"/>
    <property type="evidence" value="ECO:0007669"/>
    <property type="project" value="InterPro"/>
</dbReference>
<evidence type="ECO:0000256" key="5">
    <source>
        <dbReference type="ARBA" id="ARBA00022833"/>
    </source>
</evidence>
<dbReference type="GO" id="GO:0016020">
    <property type="term" value="C:membrane"/>
    <property type="evidence" value="ECO:0007669"/>
    <property type="project" value="TreeGrafter"/>
</dbReference>
<keyword evidence="6" id="KW-0482">Metalloprotease</keyword>
<name>A0AAP2E5A9_9BACT</name>
<keyword evidence="4" id="KW-0378">Hydrolase</keyword>
<dbReference type="Proteomes" id="UP001319080">
    <property type="component" value="Unassembled WGS sequence"/>
</dbReference>
<dbReference type="InterPro" id="IPR001915">
    <property type="entry name" value="Peptidase_M48"/>
</dbReference>
<dbReference type="PANTHER" id="PTHR22726:SF1">
    <property type="entry name" value="METALLOENDOPEPTIDASE OMA1, MITOCHONDRIAL"/>
    <property type="match status" value="1"/>
</dbReference>
<evidence type="ECO:0000313" key="9">
    <source>
        <dbReference type="Proteomes" id="UP001319080"/>
    </source>
</evidence>